<feature type="non-terminal residue" evidence="3">
    <location>
        <position position="204"/>
    </location>
</feature>
<sequence length="204" mass="20248">MIVCTSGGRPLARPHFMACALVGLAEGLCSLYAVVRPSCPGPSPFLWALPCPVGIGVLALRPPCPAFSSRSSVFASRLASALPALAAPLRLGPRLGGTAGTSVCAGLFGVPPCRPPPGARPSCRRAFAGRWRGRACPPAVGARRPAGLPPSVCAGGRARGVRGLVWPSVGGLRGPRRVSAGTGLAAPGPARAAPCGVGPRGAGG</sequence>
<evidence type="ECO:0000313" key="4">
    <source>
        <dbReference type="Proteomes" id="UP000824469"/>
    </source>
</evidence>
<protein>
    <submittedName>
        <fullName evidence="3">Uncharacterized protein</fullName>
    </submittedName>
</protein>
<comment type="caution">
    <text evidence="3">The sequence shown here is derived from an EMBL/GenBank/DDBJ whole genome shotgun (WGS) entry which is preliminary data.</text>
</comment>
<name>A0AA38GCE8_TAXCH</name>
<gene>
    <name evidence="3" type="ORF">KI387_021087</name>
</gene>
<dbReference type="Proteomes" id="UP000824469">
    <property type="component" value="Unassembled WGS sequence"/>
</dbReference>
<keyword evidence="4" id="KW-1185">Reference proteome</keyword>
<dbReference type="EMBL" id="JAHRHJ020000004">
    <property type="protein sequence ID" value="KAH9319318.1"/>
    <property type="molecule type" value="Genomic_DNA"/>
</dbReference>
<dbReference type="AlphaFoldDB" id="A0AA38GCE8"/>
<evidence type="ECO:0000313" key="3">
    <source>
        <dbReference type="EMBL" id="KAH9319318.1"/>
    </source>
</evidence>
<feature type="compositionally biased region" description="Low complexity" evidence="1">
    <location>
        <begin position="180"/>
        <end position="197"/>
    </location>
</feature>
<reference evidence="3 4" key="1">
    <citation type="journal article" date="2021" name="Nat. Plants">
        <title>The Taxus genome provides insights into paclitaxel biosynthesis.</title>
        <authorList>
            <person name="Xiong X."/>
            <person name="Gou J."/>
            <person name="Liao Q."/>
            <person name="Li Y."/>
            <person name="Zhou Q."/>
            <person name="Bi G."/>
            <person name="Li C."/>
            <person name="Du R."/>
            <person name="Wang X."/>
            <person name="Sun T."/>
            <person name="Guo L."/>
            <person name="Liang H."/>
            <person name="Lu P."/>
            <person name="Wu Y."/>
            <person name="Zhang Z."/>
            <person name="Ro D.K."/>
            <person name="Shang Y."/>
            <person name="Huang S."/>
            <person name="Yan J."/>
        </authorList>
    </citation>
    <scope>NUCLEOTIDE SEQUENCE [LARGE SCALE GENOMIC DNA]</scope>
    <source>
        <strain evidence="3">Ta-2019</strain>
    </source>
</reference>
<feature type="signal peptide" evidence="2">
    <location>
        <begin position="1"/>
        <end position="27"/>
    </location>
</feature>
<keyword evidence="2" id="KW-0732">Signal</keyword>
<proteinExistence type="predicted"/>
<feature type="chain" id="PRO_5041298605" evidence="2">
    <location>
        <begin position="28"/>
        <end position="204"/>
    </location>
</feature>
<evidence type="ECO:0000256" key="1">
    <source>
        <dbReference type="SAM" id="MobiDB-lite"/>
    </source>
</evidence>
<organism evidence="3 4">
    <name type="scientific">Taxus chinensis</name>
    <name type="common">Chinese yew</name>
    <name type="synonym">Taxus wallichiana var. chinensis</name>
    <dbReference type="NCBI Taxonomy" id="29808"/>
    <lineage>
        <taxon>Eukaryota</taxon>
        <taxon>Viridiplantae</taxon>
        <taxon>Streptophyta</taxon>
        <taxon>Embryophyta</taxon>
        <taxon>Tracheophyta</taxon>
        <taxon>Spermatophyta</taxon>
        <taxon>Pinopsida</taxon>
        <taxon>Pinidae</taxon>
        <taxon>Conifers II</taxon>
        <taxon>Cupressales</taxon>
        <taxon>Taxaceae</taxon>
        <taxon>Taxus</taxon>
    </lineage>
</organism>
<feature type="region of interest" description="Disordered" evidence="1">
    <location>
        <begin position="178"/>
        <end position="204"/>
    </location>
</feature>
<accession>A0AA38GCE8</accession>
<evidence type="ECO:0000256" key="2">
    <source>
        <dbReference type="SAM" id="SignalP"/>
    </source>
</evidence>